<evidence type="ECO:0000313" key="1">
    <source>
        <dbReference type="EMBL" id="GLL13374.1"/>
    </source>
</evidence>
<organism evidence="1 2">
    <name type="scientific">Pseudonocardia halophobica</name>
    <dbReference type="NCBI Taxonomy" id="29401"/>
    <lineage>
        <taxon>Bacteria</taxon>
        <taxon>Bacillati</taxon>
        <taxon>Actinomycetota</taxon>
        <taxon>Actinomycetes</taxon>
        <taxon>Pseudonocardiales</taxon>
        <taxon>Pseudonocardiaceae</taxon>
        <taxon>Pseudonocardia</taxon>
    </lineage>
</organism>
<name>A0A9W6L9P4_9PSEU</name>
<sequence length="194" mass="21442">MTLWPGQPYWLPDCPPCWAGVRRGDESGCDRHTPAVVTGTPVERERVTGRRSGAPPVRPWPATCATPWSRAAGSRLDAVSERPTSSRDVAAPLYAGPPLLDRWDVAPLRPAPQPTAPRAHLRRITTAMTDRFTPRRPDPLHEHARAPQDHRIFRGRHLATSIPGIRPEGIEQGKAIERIVHEFGPVRIIIADAA</sequence>
<comment type="caution">
    <text evidence="1">The sequence shown here is derived from an EMBL/GenBank/DDBJ whole genome shotgun (WGS) entry which is preliminary data.</text>
</comment>
<dbReference type="Proteomes" id="UP001143463">
    <property type="component" value="Unassembled WGS sequence"/>
</dbReference>
<accession>A0A9W6L9P4</accession>
<evidence type="ECO:0000313" key="2">
    <source>
        <dbReference type="Proteomes" id="UP001143463"/>
    </source>
</evidence>
<dbReference type="EMBL" id="BSFQ01000021">
    <property type="protein sequence ID" value="GLL13374.1"/>
    <property type="molecule type" value="Genomic_DNA"/>
</dbReference>
<protein>
    <submittedName>
        <fullName evidence="1">Uncharacterized protein</fullName>
    </submittedName>
</protein>
<keyword evidence="2" id="KW-1185">Reference proteome</keyword>
<dbReference type="AlphaFoldDB" id="A0A9W6L9P4"/>
<reference evidence="1" key="2">
    <citation type="submission" date="2023-01" db="EMBL/GenBank/DDBJ databases">
        <authorList>
            <person name="Sun Q."/>
            <person name="Evtushenko L."/>
        </authorList>
    </citation>
    <scope>NUCLEOTIDE SEQUENCE</scope>
    <source>
        <strain evidence="1">VKM Ac-1069</strain>
    </source>
</reference>
<proteinExistence type="predicted"/>
<reference evidence="1" key="1">
    <citation type="journal article" date="2014" name="Int. J. Syst. Evol. Microbiol.">
        <title>Complete genome sequence of Corynebacterium casei LMG S-19264T (=DSM 44701T), isolated from a smear-ripened cheese.</title>
        <authorList>
            <consortium name="US DOE Joint Genome Institute (JGI-PGF)"/>
            <person name="Walter F."/>
            <person name="Albersmeier A."/>
            <person name="Kalinowski J."/>
            <person name="Ruckert C."/>
        </authorList>
    </citation>
    <scope>NUCLEOTIDE SEQUENCE</scope>
    <source>
        <strain evidence="1">VKM Ac-1069</strain>
    </source>
</reference>
<gene>
    <name evidence="1" type="ORF">GCM10017577_45170</name>
</gene>